<dbReference type="AlphaFoldDB" id="A0A834IG97"/>
<gene>
    <name evidence="1" type="ORF">GWI33_008134</name>
</gene>
<evidence type="ECO:0000313" key="2">
    <source>
        <dbReference type="Proteomes" id="UP000625711"/>
    </source>
</evidence>
<feature type="non-terminal residue" evidence="1">
    <location>
        <position position="36"/>
    </location>
</feature>
<accession>A0A834IG97</accession>
<keyword evidence="2" id="KW-1185">Reference proteome</keyword>
<evidence type="ECO:0000313" key="1">
    <source>
        <dbReference type="EMBL" id="KAF7277373.1"/>
    </source>
</evidence>
<reference evidence="1" key="1">
    <citation type="submission" date="2020-08" db="EMBL/GenBank/DDBJ databases">
        <title>Genome sequencing and assembly of the red palm weevil Rhynchophorus ferrugineus.</title>
        <authorList>
            <person name="Dias G.B."/>
            <person name="Bergman C.M."/>
            <person name="Manee M."/>
        </authorList>
    </citation>
    <scope>NUCLEOTIDE SEQUENCE</scope>
    <source>
        <strain evidence="1">AA-2017</strain>
        <tissue evidence="1">Whole larva</tissue>
    </source>
</reference>
<protein>
    <submittedName>
        <fullName evidence="1">Uncharacterized protein</fullName>
    </submittedName>
</protein>
<dbReference type="EMBL" id="JAACXV010002557">
    <property type="protein sequence ID" value="KAF7277373.1"/>
    <property type="molecule type" value="Genomic_DNA"/>
</dbReference>
<dbReference type="Proteomes" id="UP000625711">
    <property type="component" value="Unassembled WGS sequence"/>
</dbReference>
<sequence length="36" mass="4077">MGPLFCFDSAHIVMKPEPPSTFISRIDKMDEASHIK</sequence>
<proteinExistence type="predicted"/>
<name>A0A834IG97_RHYFE</name>
<organism evidence="1 2">
    <name type="scientific">Rhynchophorus ferrugineus</name>
    <name type="common">Red palm weevil</name>
    <name type="synonym">Curculio ferrugineus</name>
    <dbReference type="NCBI Taxonomy" id="354439"/>
    <lineage>
        <taxon>Eukaryota</taxon>
        <taxon>Metazoa</taxon>
        <taxon>Ecdysozoa</taxon>
        <taxon>Arthropoda</taxon>
        <taxon>Hexapoda</taxon>
        <taxon>Insecta</taxon>
        <taxon>Pterygota</taxon>
        <taxon>Neoptera</taxon>
        <taxon>Endopterygota</taxon>
        <taxon>Coleoptera</taxon>
        <taxon>Polyphaga</taxon>
        <taxon>Cucujiformia</taxon>
        <taxon>Curculionidae</taxon>
        <taxon>Dryophthorinae</taxon>
        <taxon>Rhynchophorus</taxon>
    </lineage>
</organism>
<comment type="caution">
    <text evidence="1">The sequence shown here is derived from an EMBL/GenBank/DDBJ whole genome shotgun (WGS) entry which is preliminary data.</text>
</comment>